<protein>
    <recommendedName>
        <fullName evidence="3">DUF4280 domain-containing protein</fullName>
    </recommendedName>
</protein>
<evidence type="ECO:0008006" key="3">
    <source>
        <dbReference type="Google" id="ProtNLM"/>
    </source>
</evidence>
<reference evidence="1 2" key="2">
    <citation type="submission" date="2010-03" db="EMBL/GenBank/DDBJ databases">
        <authorList>
            <person name="Pajon A."/>
        </authorList>
    </citation>
    <scope>NUCLEOTIDE SEQUENCE [LARGE SCALE GENOMIC DNA]</scope>
    <source>
        <strain evidence="1 2">XB6B4</strain>
    </source>
</reference>
<dbReference type="PATRIC" id="fig|718255.3.peg.1883"/>
<organism evidence="1 2">
    <name type="scientific">Roseburia intestinalis XB6B4</name>
    <dbReference type="NCBI Taxonomy" id="718255"/>
    <lineage>
        <taxon>Bacteria</taxon>
        <taxon>Bacillati</taxon>
        <taxon>Bacillota</taxon>
        <taxon>Clostridia</taxon>
        <taxon>Lachnospirales</taxon>
        <taxon>Lachnospiraceae</taxon>
        <taxon>Roseburia</taxon>
    </lineage>
</organism>
<evidence type="ECO:0000313" key="2">
    <source>
        <dbReference type="Proteomes" id="UP000008953"/>
    </source>
</evidence>
<dbReference type="RefSeq" id="WP_015520294.1">
    <property type="nucleotide sequence ID" value="NC_021012.1"/>
</dbReference>
<accession>D4KVM0</accession>
<dbReference type="AlphaFoldDB" id="D4KVM0"/>
<evidence type="ECO:0000313" key="1">
    <source>
        <dbReference type="EMBL" id="CBL11410.1"/>
    </source>
</evidence>
<dbReference type="InterPro" id="IPR025460">
    <property type="entry name" value="DUF4280"/>
</dbReference>
<dbReference type="EMBL" id="FP929050">
    <property type="protein sequence ID" value="CBL11410.1"/>
    <property type="molecule type" value="Genomic_DNA"/>
</dbReference>
<dbReference type="HOGENOM" id="CLU_094498_1_0_9"/>
<reference evidence="1 2" key="1">
    <citation type="submission" date="2010-03" db="EMBL/GenBank/DDBJ databases">
        <title>The genome sequence of Roseburia intestinalis XB6B4.</title>
        <authorList>
            <consortium name="metaHIT consortium -- http://www.metahit.eu/"/>
            <person name="Pajon A."/>
            <person name="Turner K."/>
            <person name="Parkhill J."/>
            <person name="Bernalier A."/>
        </authorList>
    </citation>
    <scope>NUCLEOTIDE SEQUENCE [LARGE SCALE GENOMIC DNA]</scope>
    <source>
        <strain evidence="1 2">XB6B4</strain>
    </source>
</reference>
<proteinExistence type="predicted"/>
<name>D4KVM0_9FIRM</name>
<sequence length="156" mass="17232">MSDEMKTETEEMHYPYVVRGATMYCSCGTHTRKLDMPASHGSYIRDKAMMNRTDCKVGIDKNIPPFGACRSETKDGIDIKIEDTKDLLQVTDEDGNPVEVPLPIEGKLCEPELAKEWADAQEETLVDGEPALTVKCTITCKYGGVIGFMDAGQGVY</sequence>
<dbReference type="Proteomes" id="UP000008953">
    <property type="component" value="Chromosome"/>
</dbReference>
<dbReference type="KEGG" id="rix:RO1_06820"/>
<gene>
    <name evidence="1" type="ORF">RO1_06820</name>
</gene>
<dbReference type="Pfam" id="PF14107">
    <property type="entry name" value="DUF4280"/>
    <property type="match status" value="1"/>
</dbReference>